<accession>A0A106C2L6</accession>
<evidence type="ECO:0000256" key="1">
    <source>
        <dbReference type="SAM" id="Phobius"/>
    </source>
</evidence>
<keyword evidence="1" id="KW-0812">Transmembrane</keyword>
<reference evidence="3 4" key="1">
    <citation type="submission" date="2016-01" db="EMBL/GenBank/DDBJ databases">
        <title>Draft genome of the antarctic isolate Shewanella frigidimarina Ag06-30.</title>
        <authorList>
            <person name="Parmeciano Di Noto G."/>
            <person name="Vazquez S."/>
            <person name="Mac Cormack W."/>
            <person name="Iriarte A."/>
            <person name="Quiroga C."/>
        </authorList>
    </citation>
    <scope>NUCLEOTIDE SEQUENCE [LARGE SCALE GENOMIC DNA]</scope>
    <source>
        <strain evidence="3 4">Ag06-30</strain>
    </source>
</reference>
<organism evidence="3">
    <name type="scientific">Shewanella frigidimarina</name>
    <dbReference type="NCBI Taxonomy" id="56812"/>
    <lineage>
        <taxon>Bacteria</taxon>
        <taxon>Pseudomonadati</taxon>
        <taxon>Pseudomonadota</taxon>
        <taxon>Gammaproteobacteria</taxon>
        <taxon>Alteromonadales</taxon>
        <taxon>Shewanellaceae</taxon>
        <taxon>Shewanella</taxon>
    </lineage>
</organism>
<proteinExistence type="predicted"/>
<dbReference type="InterPro" id="IPR013099">
    <property type="entry name" value="K_chnl_dom"/>
</dbReference>
<evidence type="ECO:0000313" key="3">
    <source>
        <dbReference type="EMBL" id="KVX03116.1"/>
    </source>
</evidence>
<dbReference type="AlphaFoldDB" id="A0A106C2L6"/>
<protein>
    <recommendedName>
        <fullName evidence="2">Potassium channel domain-containing protein</fullName>
    </recommendedName>
</protein>
<dbReference type="SUPFAM" id="SSF81324">
    <property type="entry name" value="Voltage-gated potassium channels"/>
    <property type="match status" value="1"/>
</dbReference>
<evidence type="ECO:0000259" key="2">
    <source>
        <dbReference type="Pfam" id="PF07885"/>
    </source>
</evidence>
<dbReference type="Proteomes" id="UP000055702">
    <property type="component" value="Unassembled WGS sequence"/>
</dbReference>
<evidence type="ECO:0000313" key="4">
    <source>
        <dbReference type="Proteomes" id="UP000055702"/>
    </source>
</evidence>
<name>A0A106C2L6_SHEFR</name>
<gene>
    <name evidence="3" type="ORF">AWJ07_00610</name>
</gene>
<dbReference type="RefSeq" id="WP_059743577.1">
    <property type="nucleotide sequence ID" value="NZ_LRDC01000001.1"/>
</dbReference>
<sequence>MDDSFDYDEFIKYLKEQINSSENQEINGFEALYDFYIDFPPEYLDENESEFFREEIDNLAQDSIDYIQNLLQERESSWLEIKGQKWKGRAEELNDNVNDNESSLAKVLTSSDKALLQYTANEIDNDRRKRLVNLYNNKVSSLGTDAEKYQITKLIVDKFTYLENEKDEHEIYFIMAGELGVKQNDKGCYRYFEKVAKQYRSKYEYELAAEYFNKAIDAAEKCHEDFNLILELVRSVRIQYELSANEEKAAEAYLKENEIKYRTCNSKRSKFVHCILKNTSDYCQNPYKVAKWSIIVVCVSTLIFSIFGIKGPCGEQSFWYENKEWFEVLWDSLYFSIITFTTLGYGDFSPNGIVSRVFAELLAISGLLLTSLFLVSLVRKYGR</sequence>
<dbReference type="Pfam" id="PF07885">
    <property type="entry name" value="Ion_trans_2"/>
    <property type="match status" value="1"/>
</dbReference>
<keyword evidence="1" id="KW-1133">Transmembrane helix</keyword>
<dbReference type="Gene3D" id="1.10.287.70">
    <property type="match status" value="1"/>
</dbReference>
<dbReference type="EMBL" id="LRDC01000001">
    <property type="protein sequence ID" value="KVX03116.1"/>
    <property type="molecule type" value="Genomic_DNA"/>
</dbReference>
<feature type="domain" description="Potassium channel" evidence="2">
    <location>
        <begin position="296"/>
        <end position="379"/>
    </location>
</feature>
<keyword evidence="1" id="KW-0472">Membrane</keyword>
<feature type="transmembrane region" description="Helical" evidence="1">
    <location>
        <begin position="357"/>
        <end position="378"/>
    </location>
</feature>
<feature type="transmembrane region" description="Helical" evidence="1">
    <location>
        <begin position="289"/>
        <end position="307"/>
    </location>
</feature>
<comment type="caution">
    <text evidence="3">The sequence shown here is derived from an EMBL/GenBank/DDBJ whole genome shotgun (WGS) entry which is preliminary data.</text>
</comment>